<dbReference type="InterPro" id="IPR003593">
    <property type="entry name" value="AAA+_ATPase"/>
</dbReference>
<dbReference type="InterPro" id="IPR027417">
    <property type="entry name" value="P-loop_NTPase"/>
</dbReference>
<comment type="similarity">
    <text evidence="1">Belongs to the GSP E family.</text>
</comment>
<dbReference type="GO" id="GO:0016887">
    <property type="term" value="F:ATP hydrolysis activity"/>
    <property type="evidence" value="ECO:0007669"/>
    <property type="project" value="TreeGrafter"/>
</dbReference>
<dbReference type="AlphaFoldDB" id="A0A2M6Z1Y2"/>
<dbReference type="CDD" id="cd01129">
    <property type="entry name" value="PulE-GspE-like"/>
    <property type="match status" value="1"/>
</dbReference>
<evidence type="ECO:0000256" key="2">
    <source>
        <dbReference type="ARBA" id="ARBA00022741"/>
    </source>
</evidence>
<dbReference type="GO" id="GO:0005524">
    <property type="term" value="F:ATP binding"/>
    <property type="evidence" value="ECO:0007669"/>
    <property type="project" value="UniProtKB-KW"/>
</dbReference>
<name>A0A2M6Z1Y2_9BACT</name>
<gene>
    <name evidence="5" type="ORF">COS93_02625</name>
</gene>
<dbReference type="PANTHER" id="PTHR30258">
    <property type="entry name" value="TYPE II SECRETION SYSTEM PROTEIN GSPE-RELATED"/>
    <property type="match status" value="1"/>
</dbReference>
<dbReference type="GO" id="GO:0005886">
    <property type="term" value="C:plasma membrane"/>
    <property type="evidence" value="ECO:0007669"/>
    <property type="project" value="TreeGrafter"/>
</dbReference>
<evidence type="ECO:0000313" key="6">
    <source>
        <dbReference type="Proteomes" id="UP000228777"/>
    </source>
</evidence>
<dbReference type="PANTHER" id="PTHR30258:SF2">
    <property type="entry name" value="COMG OPERON PROTEIN 1"/>
    <property type="match status" value="1"/>
</dbReference>
<sequence length="434" mass="48370">MAEKITGQVKIKRAIIKNILAFKEEIIKSFNQEITKTIEIILGGSIILDASDIHIEPEEEGIKIRVRIDGILHEVVILDQRIYQILLSRIKLLSGLKLNIIDKAQDGRFSILVSPAESGTNNKTEEIETRVSVLPSQYGESIVIRILNPKSLIEIEDLGIREDMLEIFKKEIKKPNGMIIVTGPTGSGKTTTLYAILKRLENPEIKIITIEDPIEYHLEGITQTQVAPEKGYDFANGLRAIVRQDPDVILVGEIRDLDTAKTAIQAALTGHLVLTTLHTNDAAHTVARLQALGEIPINIAPAINIAIAQRLVRKICKKCVKFLSPTNEELETLEKELSLLPKEIKIPSLDKDLKIPKPTGCQFCNFTGYKGRIGIYEFFLVDDEIENFILKSPSISDLKKIAEKKGMVSMRCDGLIKTLLGTTTIEEVNRVTSE</sequence>
<dbReference type="Pfam" id="PF00437">
    <property type="entry name" value="T2SSE"/>
    <property type="match status" value="1"/>
</dbReference>
<dbReference type="Proteomes" id="UP000228777">
    <property type="component" value="Unassembled WGS sequence"/>
</dbReference>
<dbReference type="SUPFAM" id="SSF52540">
    <property type="entry name" value="P-loop containing nucleoside triphosphate hydrolases"/>
    <property type="match status" value="1"/>
</dbReference>
<evidence type="ECO:0000259" key="4">
    <source>
        <dbReference type="PROSITE" id="PS00662"/>
    </source>
</evidence>
<protein>
    <recommendedName>
        <fullName evidence="4">Bacterial type II secretion system protein E domain-containing protein</fullName>
    </recommendedName>
</protein>
<comment type="caution">
    <text evidence="5">The sequence shown here is derived from an EMBL/GenBank/DDBJ whole genome shotgun (WGS) entry which is preliminary data.</text>
</comment>
<evidence type="ECO:0000256" key="3">
    <source>
        <dbReference type="ARBA" id="ARBA00022840"/>
    </source>
</evidence>
<dbReference type="SMART" id="SM00382">
    <property type="entry name" value="AAA"/>
    <property type="match status" value="1"/>
</dbReference>
<dbReference type="EMBL" id="PEWP01000054">
    <property type="protein sequence ID" value="PIU46396.1"/>
    <property type="molecule type" value="Genomic_DNA"/>
</dbReference>
<evidence type="ECO:0000256" key="1">
    <source>
        <dbReference type="ARBA" id="ARBA00006611"/>
    </source>
</evidence>
<evidence type="ECO:0000313" key="5">
    <source>
        <dbReference type="EMBL" id="PIU46396.1"/>
    </source>
</evidence>
<accession>A0A2M6Z1Y2</accession>
<organism evidence="5 6">
    <name type="scientific">bacterium (Candidatus Gribaldobacteria) CG07_land_8_20_14_0_80_33_18</name>
    <dbReference type="NCBI Taxonomy" id="2014272"/>
    <lineage>
        <taxon>Bacteria</taxon>
        <taxon>Candidatus Gribaldobacteria</taxon>
    </lineage>
</organism>
<keyword evidence="3" id="KW-0067">ATP-binding</keyword>
<dbReference type="Gene3D" id="3.40.50.300">
    <property type="entry name" value="P-loop containing nucleotide triphosphate hydrolases"/>
    <property type="match status" value="1"/>
</dbReference>
<keyword evidence="2" id="KW-0547">Nucleotide-binding</keyword>
<dbReference type="InterPro" id="IPR001482">
    <property type="entry name" value="T2SS/T4SS_dom"/>
</dbReference>
<dbReference type="PROSITE" id="PS00662">
    <property type="entry name" value="T2SP_E"/>
    <property type="match status" value="1"/>
</dbReference>
<dbReference type="Gene3D" id="3.30.450.90">
    <property type="match status" value="1"/>
</dbReference>
<proteinExistence type="inferred from homology"/>
<reference evidence="6" key="1">
    <citation type="submission" date="2017-09" db="EMBL/GenBank/DDBJ databases">
        <title>Depth-based differentiation of microbial function through sediment-hosted aquifers and enrichment of novel symbionts in the deep terrestrial subsurface.</title>
        <authorList>
            <person name="Probst A.J."/>
            <person name="Ladd B."/>
            <person name="Jarett J.K."/>
            <person name="Geller-Mcgrath D.E."/>
            <person name="Sieber C.M.K."/>
            <person name="Emerson J.B."/>
            <person name="Anantharaman K."/>
            <person name="Thomas B.C."/>
            <person name="Malmstrom R."/>
            <person name="Stieglmeier M."/>
            <person name="Klingl A."/>
            <person name="Woyke T."/>
            <person name="Ryan C.M."/>
            <person name="Banfield J.F."/>
        </authorList>
    </citation>
    <scope>NUCLEOTIDE SEQUENCE [LARGE SCALE GENOMIC DNA]</scope>
</reference>
<feature type="domain" description="Bacterial type II secretion system protein E" evidence="4">
    <location>
        <begin position="242"/>
        <end position="256"/>
    </location>
</feature>